<protein>
    <submittedName>
        <fullName evidence="1">Uncharacterized protein</fullName>
    </submittedName>
</protein>
<accession>A0A8S5RR95</accession>
<name>A0A8S5RR95_9CAUD</name>
<reference evidence="1" key="1">
    <citation type="journal article" date="2021" name="Proc. Natl. Acad. Sci. U.S.A.">
        <title>A Catalog of Tens of Thousands of Viruses from Human Metagenomes Reveals Hidden Associations with Chronic Diseases.</title>
        <authorList>
            <person name="Tisza M.J."/>
            <person name="Buck C.B."/>
        </authorList>
    </citation>
    <scope>NUCLEOTIDE SEQUENCE</scope>
    <source>
        <strain evidence="1">CtuoI59</strain>
    </source>
</reference>
<sequence length="96" mass="10848">MKVYKNPWVTRESYFVKTGASSGAGYSSLVYVYSIDHWNGKWEVRKTKYYRGSLADMPVVAENHTSLQRCIEDAIKDAILSAVHDAKDGERKCVNG</sequence>
<evidence type="ECO:0000313" key="1">
    <source>
        <dbReference type="EMBL" id="DAE46928.1"/>
    </source>
</evidence>
<dbReference type="EMBL" id="BK033130">
    <property type="protein sequence ID" value="DAE46928.1"/>
    <property type="molecule type" value="Genomic_DNA"/>
</dbReference>
<proteinExistence type="predicted"/>
<organism evidence="1">
    <name type="scientific">Ackermannviridae sp</name>
    <dbReference type="NCBI Taxonomy" id="2831612"/>
    <lineage>
        <taxon>Viruses</taxon>
        <taxon>Duplodnaviria</taxon>
        <taxon>Heunggongvirae</taxon>
        <taxon>Uroviricota</taxon>
        <taxon>Caudoviricetes</taxon>
        <taxon>Pantevenvirales</taxon>
        <taxon>Ackermannviridae</taxon>
    </lineage>
</organism>